<dbReference type="PANTHER" id="PTHR33507">
    <property type="entry name" value="INNER MEMBRANE PROTEIN YBBJ"/>
    <property type="match status" value="1"/>
</dbReference>
<keyword evidence="2 5" id="KW-0812">Transmembrane</keyword>
<sequence>MVMEYILFFETWIILAILFACLEIFVPGGILLNLGIASLIVAIGVQQEILDTWILTLTTWFIIATFLLIVVYFITQRYFPGETIVENIYEEVDIYGKSVLVLEQIGPGTHAGRVEYQGTTWTALGDGSIIKAGSQADIVCKENISLVVEASKEHALN</sequence>
<evidence type="ECO:0000256" key="3">
    <source>
        <dbReference type="ARBA" id="ARBA00022989"/>
    </source>
</evidence>
<dbReference type="InterPro" id="IPR002810">
    <property type="entry name" value="NfeD-like_C"/>
</dbReference>
<dbReference type="Proteomes" id="UP000202259">
    <property type="component" value="Chromosome"/>
</dbReference>
<reference evidence="7 8" key="1">
    <citation type="submission" date="2017-08" db="EMBL/GenBank/DDBJ databases">
        <title>Complete genome of Colwellia sp. NB097-1, a psychrophile bacterium ioslated from Bering Sea.</title>
        <authorList>
            <person name="Chen X."/>
        </authorList>
    </citation>
    <scope>NUCLEOTIDE SEQUENCE [LARGE SCALE GENOMIC DNA]</scope>
    <source>
        <strain evidence="7 8">NB097-1</strain>
    </source>
</reference>
<evidence type="ECO:0000256" key="5">
    <source>
        <dbReference type="SAM" id="Phobius"/>
    </source>
</evidence>
<evidence type="ECO:0000256" key="2">
    <source>
        <dbReference type="ARBA" id="ARBA00022692"/>
    </source>
</evidence>
<dbReference type="InterPro" id="IPR012340">
    <property type="entry name" value="NA-bd_OB-fold"/>
</dbReference>
<dbReference type="Gene3D" id="2.40.50.140">
    <property type="entry name" value="Nucleic acid-binding proteins"/>
    <property type="match status" value="1"/>
</dbReference>
<evidence type="ECO:0000256" key="4">
    <source>
        <dbReference type="ARBA" id="ARBA00023136"/>
    </source>
</evidence>
<dbReference type="Pfam" id="PF01957">
    <property type="entry name" value="NfeD"/>
    <property type="match status" value="1"/>
</dbReference>
<dbReference type="AlphaFoldDB" id="A0A222G880"/>
<feature type="transmembrane region" description="Helical" evidence="5">
    <location>
        <begin position="12"/>
        <end position="41"/>
    </location>
</feature>
<comment type="subcellular location">
    <subcellularLocation>
        <location evidence="1">Membrane</location>
        <topology evidence="1">Multi-pass membrane protein</topology>
    </subcellularLocation>
</comment>
<evidence type="ECO:0000259" key="6">
    <source>
        <dbReference type="Pfam" id="PF01957"/>
    </source>
</evidence>
<evidence type="ECO:0000313" key="7">
    <source>
        <dbReference type="EMBL" id="ASP48108.1"/>
    </source>
</evidence>
<keyword evidence="4 5" id="KW-0472">Membrane</keyword>
<feature type="domain" description="NfeD-like C-terminal" evidence="6">
    <location>
        <begin position="96"/>
        <end position="149"/>
    </location>
</feature>
<dbReference type="GO" id="GO:0005886">
    <property type="term" value="C:plasma membrane"/>
    <property type="evidence" value="ECO:0007669"/>
    <property type="project" value="TreeGrafter"/>
</dbReference>
<dbReference type="KEGG" id="cber:B5D82_10255"/>
<gene>
    <name evidence="7" type="ORF">B5D82_10255</name>
</gene>
<keyword evidence="8" id="KW-1185">Reference proteome</keyword>
<dbReference type="EMBL" id="CP020465">
    <property type="protein sequence ID" value="ASP48108.1"/>
    <property type="molecule type" value="Genomic_DNA"/>
</dbReference>
<protein>
    <recommendedName>
        <fullName evidence="6">NfeD-like C-terminal domain-containing protein</fullName>
    </recommendedName>
</protein>
<evidence type="ECO:0000313" key="8">
    <source>
        <dbReference type="Proteomes" id="UP000202259"/>
    </source>
</evidence>
<organism evidence="7 8">
    <name type="scientific">Cognaticolwellia beringensis</name>
    <dbReference type="NCBI Taxonomy" id="1967665"/>
    <lineage>
        <taxon>Bacteria</taxon>
        <taxon>Pseudomonadati</taxon>
        <taxon>Pseudomonadota</taxon>
        <taxon>Gammaproteobacteria</taxon>
        <taxon>Alteromonadales</taxon>
        <taxon>Colwelliaceae</taxon>
        <taxon>Cognaticolwellia</taxon>
    </lineage>
</organism>
<accession>A0A222G880</accession>
<name>A0A222G880_9GAMM</name>
<proteinExistence type="predicted"/>
<dbReference type="InterPro" id="IPR052165">
    <property type="entry name" value="Membrane_assoc_protease"/>
</dbReference>
<evidence type="ECO:0000256" key="1">
    <source>
        <dbReference type="ARBA" id="ARBA00004141"/>
    </source>
</evidence>
<keyword evidence="3 5" id="KW-1133">Transmembrane helix</keyword>
<feature type="transmembrane region" description="Helical" evidence="5">
    <location>
        <begin position="53"/>
        <end position="74"/>
    </location>
</feature>
<dbReference type="PANTHER" id="PTHR33507:SF3">
    <property type="entry name" value="INNER MEMBRANE PROTEIN YBBJ"/>
    <property type="match status" value="1"/>
</dbReference>